<protein>
    <submittedName>
        <fullName evidence="2">Uncharacterized protein</fullName>
    </submittedName>
</protein>
<dbReference type="Proteomes" id="UP000306416">
    <property type="component" value="Unassembled WGS sequence"/>
</dbReference>
<keyword evidence="3" id="KW-1185">Reference proteome</keyword>
<name>A0A4S1CGQ1_9BACT</name>
<gene>
    <name evidence="2" type="ORF">E4633_10720</name>
</gene>
<proteinExistence type="predicted"/>
<keyword evidence="1" id="KW-0732">Signal</keyword>
<evidence type="ECO:0000256" key="1">
    <source>
        <dbReference type="SAM" id="SignalP"/>
    </source>
</evidence>
<evidence type="ECO:0000313" key="2">
    <source>
        <dbReference type="EMBL" id="TGU72754.1"/>
    </source>
</evidence>
<sequence>MKKSIAVILMLFPFTAAYCGTMGNSDFNRTGLTLYGGREGSTADVALLKNSTGVKPSINTTNAGYAAIMQHQSGSLAFGIASDIQTVYAKTVTKGVYEKDPATADGTFFTTGCAWAAERSPK</sequence>
<feature type="chain" id="PRO_5020358023" evidence="1">
    <location>
        <begin position="20"/>
        <end position="122"/>
    </location>
</feature>
<evidence type="ECO:0000313" key="3">
    <source>
        <dbReference type="Proteomes" id="UP000306416"/>
    </source>
</evidence>
<comment type="caution">
    <text evidence="2">The sequence shown here is derived from an EMBL/GenBank/DDBJ whole genome shotgun (WGS) entry which is preliminary data.</text>
</comment>
<dbReference type="EMBL" id="SRSC01000002">
    <property type="protein sequence ID" value="TGU72754.1"/>
    <property type="molecule type" value="Genomic_DNA"/>
</dbReference>
<accession>A0A4S1CGQ1</accession>
<organism evidence="2 3">
    <name type="scientific">Geomonas terrae</name>
    <dbReference type="NCBI Taxonomy" id="2562681"/>
    <lineage>
        <taxon>Bacteria</taxon>
        <taxon>Pseudomonadati</taxon>
        <taxon>Thermodesulfobacteriota</taxon>
        <taxon>Desulfuromonadia</taxon>
        <taxon>Geobacterales</taxon>
        <taxon>Geobacteraceae</taxon>
        <taxon>Geomonas</taxon>
    </lineage>
</organism>
<reference evidence="2 3" key="1">
    <citation type="submission" date="2019-04" db="EMBL/GenBank/DDBJ databases">
        <title>Geobacter oryzae sp. nov., ferric-reducing bacteria isolated from paddy soil.</title>
        <authorList>
            <person name="Xu Z."/>
            <person name="Masuda Y."/>
            <person name="Itoh H."/>
            <person name="Senoo K."/>
        </authorList>
    </citation>
    <scope>NUCLEOTIDE SEQUENCE [LARGE SCALE GENOMIC DNA]</scope>
    <source>
        <strain evidence="2 3">Red111</strain>
    </source>
</reference>
<dbReference type="AlphaFoldDB" id="A0A4S1CGQ1"/>
<feature type="signal peptide" evidence="1">
    <location>
        <begin position="1"/>
        <end position="19"/>
    </location>
</feature>
<dbReference type="RefSeq" id="WP_135870227.1">
    <property type="nucleotide sequence ID" value="NZ_SRSC01000002.1"/>
</dbReference>